<dbReference type="PROSITE" id="PS51257">
    <property type="entry name" value="PROKAR_LIPOPROTEIN"/>
    <property type="match status" value="1"/>
</dbReference>
<dbReference type="OrthoDB" id="9182854at2"/>
<organism evidence="2 3">
    <name type="scientific">Azoarcus indigens</name>
    <dbReference type="NCBI Taxonomy" id="29545"/>
    <lineage>
        <taxon>Bacteria</taxon>
        <taxon>Pseudomonadati</taxon>
        <taxon>Pseudomonadota</taxon>
        <taxon>Betaproteobacteria</taxon>
        <taxon>Rhodocyclales</taxon>
        <taxon>Zoogloeaceae</taxon>
        <taxon>Azoarcus</taxon>
    </lineage>
</organism>
<sequence>MRTRKAGLPVPALAALLGLALLAGCDAGRQVLTAGVPAGRGEVAWPERQVLFRHEAAQGRLEAYALRGGIAPLGAVQLPAALCPAAMALDPASGRVWLWGERGGVVVDGRGLRVVEHWQGGGVRLPLRELAGREGVAGVPARMQMVAVSLTPPQDGACPVAMVAEAQQQGRGVGPADGAR</sequence>
<evidence type="ECO:0000313" key="3">
    <source>
        <dbReference type="Proteomes" id="UP000295129"/>
    </source>
</evidence>
<evidence type="ECO:0000313" key="2">
    <source>
        <dbReference type="EMBL" id="TDN43324.1"/>
    </source>
</evidence>
<name>A0A4R6DGC3_9RHOO</name>
<proteinExistence type="predicted"/>
<reference evidence="2 3" key="1">
    <citation type="submission" date="2019-03" db="EMBL/GenBank/DDBJ databases">
        <title>Genomic Encyclopedia of Type Strains, Phase IV (KMG-IV): sequencing the most valuable type-strain genomes for metagenomic binning, comparative biology and taxonomic classification.</title>
        <authorList>
            <person name="Goeker M."/>
        </authorList>
    </citation>
    <scope>NUCLEOTIDE SEQUENCE [LARGE SCALE GENOMIC DNA]</scope>
    <source>
        <strain evidence="2 3">DSM 12121</strain>
    </source>
</reference>
<dbReference type="Proteomes" id="UP000295129">
    <property type="component" value="Unassembled WGS sequence"/>
</dbReference>
<evidence type="ECO:0000256" key="1">
    <source>
        <dbReference type="SAM" id="SignalP"/>
    </source>
</evidence>
<dbReference type="EMBL" id="SNVV01000041">
    <property type="protein sequence ID" value="TDN43324.1"/>
    <property type="molecule type" value="Genomic_DNA"/>
</dbReference>
<feature type="chain" id="PRO_5020798523" evidence="1">
    <location>
        <begin position="24"/>
        <end position="180"/>
    </location>
</feature>
<accession>A0A4R6DGC3</accession>
<dbReference type="AlphaFoldDB" id="A0A4R6DGC3"/>
<protein>
    <submittedName>
        <fullName evidence="2">Uncharacterized protein</fullName>
    </submittedName>
</protein>
<gene>
    <name evidence="2" type="ORF">C7389_1418</name>
</gene>
<feature type="signal peptide" evidence="1">
    <location>
        <begin position="1"/>
        <end position="23"/>
    </location>
</feature>
<keyword evidence="3" id="KW-1185">Reference proteome</keyword>
<dbReference type="RefSeq" id="WP_133595231.1">
    <property type="nucleotide sequence ID" value="NZ_SNVV01000041.1"/>
</dbReference>
<keyword evidence="1" id="KW-0732">Signal</keyword>
<comment type="caution">
    <text evidence="2">The sequence shown here is derived from an EMBL/GenBank/DDBJ whole genome shotgun (WGS) entry which is preliminary data.</text>
</comment>